<evidence type="ECO:0000259" key="7">
    <source>
        <dbReference type="PROSITE" id="PS51085"/>
    </source>
</evidence>
<feature type="region of interest" description="Disordered" evidence="6">
    <location>
        <begin position="1"/>
        <end position="30"/>
    </location>
</feature>
<dbReference type="InterPro" id="IPR036010">
    <property type="entry name" value="2Fe-2S_ferredoxin-like_sf"/>
</dbReference>
<dbReference type="Gene3D" id="3.10.20.30">
    <property type="match status" value="1"/>
</dbReference>
<feature type="region of interest" description="Disordered" evidence="6">
    <location>
        <begin position="427"/>
        <end position="640"/>
    </location>
</feature>
<dbReference type="InterPro" id="IPR001041">
    <property type="entry name" value="2Fe-2S_ferredoxin-type"/>
</dbReference>
<feature type="region of interest" description="Disordered" evidence="6">
    <location>
        <begin position="51"/>
        <end position="318"/>
    </location>
</feature>
<evidence type="ECO:0000256" key="3">
    <source>
        <dbReference type="ARBA" id="ARBA00023002"/>
    </source>
</evidence>
<dbReference type="PANTHER" id="PTHR44379:SF8">
    <property type="entry name" value="XANTHINE DEHYDROGENASE IRON-SULFUR-BINDING SUBUNIT XDHC-RELATED"/>
    <property type="match status" value="1"/>
</dbReference>
<evidence type="ECO:0000256" key="4">
    <source>
        <dbReference type="ARBA" id="ARBA00023004"/>
    </source>
</evidence>
<dbReference type="RefSeq" id="WP_344115369.1">
    <property type="nucleotide sequence ID" value="NZ_BAAABW010000001.1"/>
</dbReference>
<proteinExistence type="predicted"/>
<keyword evidence="5" id="KW-0411">Iron-sulfur</keyword>
<feature type="compositionally biased region" description="Low complexity" evidence="6">
    <location>
        <begin position="353"/>
        <end position="375"/>
    </location>
</feature>
<dbReference type="InterPro" id="IPR002888">
    <property type="entry name" value="2Fe-2S-bd"/>
</dbReference>
<reference evidence="8 9" key="1">
    <citation type="journal article" date="2019" name="Int. J. Syst. Evol. Microbiol.">
        <title>The Global Catalogue of Microorganisms (GCM) 10K type strain sequencing project: providing services to taxonomists for standard genome sequencing and annotation.</title>
        <authorList>
            <consortium name="The Broad Institute Genomics Platform"/>
            <consortium name="The Broad Institute Genome Sequencing Center for Infectious Disease"/>
            <person name="Wu L."/>
            <person name="Ma J."/>
        </authorList>
    </citation>
    <scope>NUCLEOTIDE SEQUENCE [LARGE SCALE GENOMIC DNA]</scope>
    <source>
        <strain evidence="8 9">JCM 4565</strain>
    </source>
</reference>
<evidence type="ECO:0000256" key="5">
    <source>
        <dbReference type="ARBA" id="ARBA00023014"/>
    </source>
</evidence>
<gene>
    <name evidence="8" type="ORF">GCM10010319_04080</name>
</gene>
<evidence type="ECO:0000256" key="1">
    <source>
        <dbReference type="ARBA" id="ARBA00022714"/>
    </source>
</evidence>
<dbReference type="PROSITE" id="PS00197">
    <property type="entry name" value="2FE2S_FER_1"/>
    <property type="match status" value="1"/>
</dbReference>
<dbReference type="SUPFAM" id="SSF47741">
    <property type="entry name" value="CO dehydrogenase ISP C-domain like"/>
    <property type="match status" value="1"/>
</dbReference>
<sequence>MSDEQQPHAQAGPVGWQPIPRGAEYDAEGTTFLQLPPELLAHPGAALSGTGTWDPLAATGAGGYTPPTGESWQQPHAPAQGQWSGQWGAHAPYEPPQPNAPADGGTHGRGADPHATAEWAMPFAAPSDAPAEPRPEPQEAQAAHPADRTAQGHWTVPAAGDDPVDESGEYVLHGRPAQHTDPHDPVAAYAVPQPPTAPGPHDSAYAPPHPAPARDTGAPGADQHAHAGTQAVGAQGQPGAQVVGAQGVDLHGPSGVQAADVPGTDPLGRSAAQAVGAQGTGPHAHSVAQGTGVPGADPHGQPESRGEGAQGADPQGQSVQHVAGVQGLDLDGQPGARVAVAQGADLHGQLGAQSAGAQGVDPHAHSAQQSAAAQSIDPHGQPGAQSAAVPNADLHGRPAPQLTATEAVASHGQPAPQGIAPQDTAAQGIAPQGQSAPQDTAAAAPGAGPHGHGDPHLSADPQASAQHAPGADASGTYVLSGGTDPQGADLHGHSDSHAPAQWTPHGGSVHAWQQPVAVSLPGDGDDALVAGPTGQWSIPVVSGEPADESGEYALSGLAGATSGPSDADSTSPSGGSSQNDTGVTDTSDHQTGAWTPPAEPVAAAQEESPDDDAPPADDLAETGTETEPEPPHAADIADPHTEHPCASYVLRVNGTDRPVTDAWIGESLLYVLRERLGLAGAKDGCSQGECGACSVQVDGRLVASCLVPAATAAGAEVRTVEGLAVDGRPSDVQRALAECGAVQCGFCVPGMAMTMHDLLEGNHAPSELETRQAICGNLCRCSGYRGVLDAVRQVVDERAATAAAQEEAQPETEQARIPHQAGPHGGGSGKASA</sequence>
<dbReference type="EMBL" id="BAAABW010000001">
    <property type="protein sequence ID" value="GAA0331290.1"/>
    <property type="molecule type" value="Genomic_DNA"/>
</dbReference>
<keyword evidence="2" id="KW-0479">Metal-binding</keyword>
<organism evidence="8 9">
    <name type="scientific">Streptomyces blastmyceticus</name>
    <dbReference type="NCBI Taxonomy" id="68180"/>
    <lineage>
        <taxon>Bacteria</taxon>
        <taxon>Bacillati</taxon>
        <taxon>Actinomycetota</taxon>
        <taxon>Actinomycetes</taxon>
        <taxon>Kitasatosporales</taxon>
        <taxon>Streptomycetaceae</taxon>
        <taxon>Streptomyces</taxon>
    </lineage>
</organism>
<feature type="compositionally biased region" description="Low complexity" evidence="6">
    <location>
        <begin position="226"/>
        <end position="248"/>
    </location>
</feature>
<dbReference type="PROSITE" id="PS51085">
    <property type="entry name" value="2FE2S_FER_2"/>
    <property type="match status" value="1"/>
</dbReference>
<comment type="caution">
    <text evidence="8">The sequence shown here is derived from an EMBL/GenBank/DDBJ whole genome shotgun (WGS) entry which is preliminary data.</text>
</comment>
<dbReference type="CDD" id="cd00207">
    <property type="entry name" value="fer2"/>
    <property type="match status" value="1"/>
</dbReference>
<feature type="compositionally biased region" description="Basic and acidic residues" evidence="6">
    <location>
        <begin position="629"/>
        <end position="640"/>
    </location>
</feature>
<keyword evidence="3" id="KW-0560">Oxidoreductase</keyword>
<keyword evidence="4" id="KW-0408">Iron</keyword>
<feature type="domain" description="2Fe-2S ferredoxin-type" evidence="7">
    <location>
        <begin position="646"/>
        <end position="723"/>
    </location>
</feature>
<dbReference type="Pfam" id="PF01799">
    <property type="entry name" value="Fer2_2"/>
    <property type="match status" value="1"/>
</dbReference>
<name>A0ABN0WAX5_9ACTN</name>
<evidence type="ECO:0000256" key="6">
    <source>
        <dbReference type="SAM" id="MobiDB-lite"/>
    </source>
</evidence>
<keyword evidence="1" id="KW-0001">2Fe-2S</keyword>
<dbReference type="SUPFAM" id="SSF54292">
    <property type="entry name" value="2Fe-2S ferredoxin-like"/>
    <property type="match status" value="1"/>
</dbReference>
<evidence type="ECO:0000313" key="8">
    <source>
        <dbReference type="EMBL" id="GAA0331290.1"/>
    </source>
</evidence>
<dbReference type="Gene3D" id="1.10.150.120">
    <property type="entry name" value="[2Fe-2S]-binding domain"/>
    <property type="match status" value="1"/>
</dbReference>
<keyword evidence="9" id="KW-1185">Reference proteome</keyword>
<protein>
    <submittedName>
        <fullName evidence="8">(2Fe-2S)-binding protein</fullName>
    </submittedName>
</protein>
<feature type="compositionally biased region" description="Low complexity" evidence="6">
    <location>
        <begin position="55"/>
        <end position="69"/>
    </location>
</feature>
<dbReference type="InterPro" id="IPR051452">
    <property type="entry name" value="Diverse_Oxidoreductases"/>
</dbReference>
<feature type="region of interest" description="Disordered" evidence="6">
    <location>
        <begin position="799"/>
        <end position="833"/>
    </location>
</feature>
<feature type="compositionally biased region" description="Polar residues" evidence="6">
    <location>
        <begin position="562"/>
        <end position="593"/>
    </location>
</feature>
<evidence type="ECO:0000313" key="9">
    <source>
        <dbReference type="Proteomes" id="UP001500063"/>
    </source>
</evidence>
<dbReference type="PANTHER" id="PTHR44379">
    <property type="entry name" value="OXIDOREDUCTASE WITH IRON-SULFUR SUBUNIT"/>
    <property type="match status" value="1"/>
</dbReference>
<dbReference type="InterPro" id="IPR006058">
    <property type="entry name" value="2Fe2S_fd_BS"/>
</dbReference>
<feature type="compositionally biased region" description="Gly residues" evidence="6">
    <location>
        <begin position="823"/>
        <end position="833"/>
    </location>
</feature>
<dbReference type="Proteomes" id="UP001500063">
    <property type="component" value="Unassembled WGS sequence"/>
</dbReference>
<feature type="compositionally biased region" description="Acidic residues" evidence="6">
    <location>
        <begin position="607"/>
        <end position="628"/>
    </location>
</feature>
<dbReference type="InterPro" id="IPR012675">
    <property type="entry name" value="Beta-grasp_dom_sf"/>
</dbReference>
<feature type="region of interest" description="Disordered" evidence="6">
    <location>
        <begin position="353"/>
        <end position="398"/>
    </location>
</feature>
<evidence type="ECO:0000256" key="2">
    <source>
        <dbReference type="ARBA" id="ARBA00022723"/>
    </source>
</evidence>
<accession>A0ABN0WAX5</accession>
<dbReference type="Pfam" id="PF00111">
    <property type="entry name" value="Fer2"/>
    <property type="match status" value="1"/>
</dbReference>
<dbReference type="InterPro" id="IPR036884">
    <property type="entry name" value="2Fe-2S-bd_dom_sf"/>
</dbReference>